<reference evidence="3" key="1">
    <citation type="journal article" date="2019" name="Int. J. Syst. Evol. Microbiol.">
        <title>The Global Catalogue of Microorganisms (GCM) 10K type strain sequencing project: providing services to taxonomists for standard genome sequencing and annotation.</title>
        <authorList>
            <consortium name="The Broad Institute Genomics Platform"/>
            <consortium name="The Broad Institute Genome Sequencing Center for Infectious Disease"/>
            <person name="Wu L."/>
            <person name="Ma J."/>
        </authorList>
    </citation>
    <scope>NUCLEOTIDE SEQUENCE [LARGE SCALE GENOMIC DNA]</scope>
    <source>
        <strain evidence="3">JCM 17705</strain>
    </source>
</reference>
<organism evidence="2 3">
    <name type="scientific">Mucilaginibacter gynuensis</name>
    <dbReference type="NCBI Taxonomy" id="1302236"/>
    <lineage>
        <taxon>Bacteria</taxon>
        <taxon>Pseudomonadati</taxon>
        <taxon>Bacteroidota</taxon>
        <taxon>Sphingobacteriia</taxon>
        <taxon>Sphingobacteriales</taxon>
        <taxon>Sphingobacteriaceae</taxon>
        <taxon>Mucilaginibacter</taxon>
    </lineage>
</organism>
<dbReference type="InterPro" id="IPR035986">
    <property type="entry name" value="PKD_dom_sf"/>
</dbReference>
<feature type="domain" description="PKD" evidence="1">
    <location>
        <begin position="68"/>
        <end position="100"/>
    </location>
</feature>
<dbReference type="SUPFAM" id="SSF49344">
    <property type="entry name" value="CBD9-like"/>
    <property type="match status" value="1"/>
</dbReference>
<dbReference type="Gene3D" id="2.60.40.10">
    <property type="entry name" value="Immunoglobulins"/>
    <property type="match status" value="1"/>
</dbReference>
<dbReference type="CDD" id="cd00146">
    <property type="entry name" value="PKD"/>
    <property type="match status" value="1"/>
</dbReference>
<dbReference type="SMART" id="SM00089">
    <property type="entry name" value="PKD"/>
    <property type="match status" value="1"/>
</dbReference>
<evidence type="ECO:0000259" key="1">
    <source>
        <dbReference type="PROSITE" id="PS50093"/>
    </source>
</evidence>
<evidence type="ECO:0000313" key="3">
    <source>
        <dbReference type="Proteomes" id="UP001500582"/>
    </source>
</evidence>
<accession>A0ABP8FXY5</accession>
<dbReference type="PROSITE" id="PS51257">
    <property type="entry name" value="PROKAR_LIPOPROTEIN"/>
    <property type="match status" value="1"/>
</dbReference>
<dbReference type="SUPFAM" id="SSF49299">
    <property type="entry name" value="PKD domain"/>
    <property type="match status" value="1"/>
</dbReference>
<dbReference type="EMBL" id="BAABFT010000002">
    <property type="protein sequence ID" value="GAA4313292.1"/>
    <property type="molecule type" value="Genomic_DNA"/>
</dbReference>
<dbReference type="PROSITE" id="PS50093">
    <property type="entry name" value="PKD"/>
    <property type="match status" value="1"/>
</dbReference>
<keyword evidence="3" id="KW-1185">Reference proteome</keyword>
<sequence>MKLSHRNINIQIDMKNLKVYVFMLSAACLVFSSCKKDKTAPLTDLLYEVAVEGTTATFTVKTEGVSNYKWDFGDGTTSTDASPTHKYPGKGKYVPTLTASVSGKTVEASTVLRIAKTTPVKINDNSLADWDNVNDNVITLGAKKGVFNTVKFDYDGNYVYAYIEMARTKADDDIFDFYIDSDNSAATGLLTGTFTDGGYDILLEGQLFTKTGLEIFYHTGAQSAFSFDKQTIPDAYTVGTTKEEGGLLKFEMRIARGKLKGLTGSGLRIAIQAIKNDWSVTLGSAPDDGTASFQLDMSE</sequence>
<proteinExistence type="predicted"/>
<evidence type="ECO:0000313" key="2">
    <source>
        <dbReference type="EMBL" id="GAA4313292.1"/>
    </source>
</evidence>
<dbReference type="Proteomes" id="UP001500582">
    <property type="component" value="Unassembled WGS sequence"/>
</dbReference>
<dbReference type="InterPro" id="IPR013783">
    <property type="entry name" value="Ig-like_fold"/>
</dbReference>
<dbReference type="InterPro" id="IPR022409">
    <property type="entry name" value="PKD/Chitinase_dom"/>
</dbReference>
<protein>
    <recommendedName>
        <fullName evidence="1">PKD domain-containing protein</fullName>
    </recommendedName>
</protein>
<dbReference type="Pfam" id="PF18911">
    <property type="entry name" value="PKD_4"/>
    <property type="match status" value="1"/>
</dbReference>
<gene>
    <name evidence="2" type="ORF">GCM10023149_09000</name>
</gene>
<comment type="caution">
    <text evidence="2">The sequence shown here is derived from an EMBL/GenBank/DDBJ whole genome shotgun (WGS) entry which is preliminary data.</text>
</comment>
<name>A0ABP8FXY5_9SPHI</name>
<dbReference type="InterPro" id="IPR000601">
    <property type="entry name" value="PKD_dom"/>
</dbReference>